<dbReference type="Gene3D" id="3.40.1190.20">
    <property type="match status" value="1"/>
</dbReference>
<dbReference type="PROSITE" id="PS00583">
    <property type="entry name" value="PFKB_KINASES_1"/>
    <property type="match status" value="1"/>
</dbReference>
<dbReference type="Pfam" id="PF00294">
    <property type="entry name" value="PfkB"/>
    <property type="match status" value="1"/>
</dbReference>
<dbReference type="PANTHER" id="PTHR43085">
    <property type="entry name" value="HEXOKINASE FAMILY MEMBER"/>
    <property type="match status" value="1"/>
</dbReference>
<dbReference type="InterPro" id="IPR002173">
    <property type="entry name" value="Carboh/pur_kinase_PfkB_CS"/>
</dbReference>
<name>A0A6G7VN10_9RHOB</name>
<dbReference type="PANTHER" id="PTHR43085:SF57">
    <property type="entry name" value="CARBOHYDRATE KINASE PFKB DOMAIN-CONTAINING PROTEIN"/>
    <property type="match status" value="1"/>
</dbReference>
<evidence type="ECO:0000313" key="5">
    <source>
        <dbReference type="EMBL" id="QIK41245.1"/>
    </source>
</evidence>
<dbReference type="InterPro" id="IPR011611">
    <property type="entry name" value="PfkB_dom"/>
</dbReference>
<dbReference type="EMBL" id="CP049811">
    <property type="protein sequence ID" value="QIK41245.1"/>
    <property type="molecule type" value="Genomic_DNA"/>
</dbReference>
<comment type="similarity">
    <text evidence="1">Belongs to the carbohydrate kinase PfkB family.</text>
</comment>
<dbReference type="InterPro" id="IPR050306">
    <property type="entry name" value="PfkB_Carbo_kinase"/>
</dbReference>
<evidence type="ECO:0000313" key="6">
    <source>
        <dbReference type="Proteomes" id="UP000500791"/>
    </source>
</evidence>
<dbReference type="AlphaFoldDB" id="A0A6G7VN10"/>
<evidence type="ECO:0000256" key="3">
    <source>
        <dbReference type="ARBA" id="ARBA00022777"/>
    </source>
</evidence>
<dbReference type="InterPro" id="IPR029056">
    <property type="entry name" value="Ribokinase-like"/>
</dbReference>
<sequence>MMLLCAGSVHWDIIARADRAVGRGDDVPGTVRRRPGGVAGNIARHLTRLGRPVALAGCIGRDPAGEELCAILRTMGIDLRVHRSEATDSYLAIEQADGDLVAAVADTAALTQHAAQVIATINACDGPVVVDGNLPSDALATLTHRDMYLVPASPVRAAGLAPLIARGAVPLLNRAEAMALTGCEGETAQLAAQLVEMGARMALVTDGPKPAGLATSQCRISRDPPPITVTAGVTGAGDATVAGFMHAHLSGASPGDALEAALACAADHLQGLTP</sequence>
<organism evidence="5 6">
    <name type="scientific">Pontivivens nitratireducens</name>
    <dbReference type="NCBI Taxonomy" id="2758038"/>
    <lineage>
        <taxon>Bacteria</taxon>
        <taxon>Pseudomonadati</taxon>
        <taxon>Pseudomonadota</taxon>
        <taxon>Alphaproteobacteria</taxon>
        <taxon>Rhodobacterales</taxon>
        <taxon>Paracoccaceae</taxon>
        <taxon>Pontivivens</taxon>
    </lineage>
</organism>
<keyword evidence="6" id="KW-1185">Reference proteome</keyword>
<dbReference type="SUPFAM" id="SSF53613">
    <property type="entry name" value="Ribokinase-like"/>
    <property type="match status" value="1"/>
</dbReference>
<keyword evidence="2" id="KW-0808">Transferase</keyword>
<dbReference type="KEGG" id="mon:G8E03_10955"/>
<evidence type="ECO:0000256" key="1">
    <source>
        <dbReference type="ARBA" id="ARBA00010688"/>
    </source>
</evidence>
<proteinExistence type="inferred from homology"/>
<accession>A0A6G7VN10</accession>
<reference evidence="5 6" key="1">
    <citation type="submission" date="2020-03" db="EMBL/GenBank/DDBJ databases">
        <title>Complete genome sequence of Monaibacterium sp. ALG8 with diverse plasmids.</title>
        <authorList>
            <person name="Sun C."/>
        </authorList>
    </citation>
    <scope>NUCLEOTIDE SEQUENCE [LARGE SCALE GENOMIC DNA]</scope>
    <source>
        <strain evidence="5 6">ALG8</strain>
    </source>
</reference>
<dbReference type="RefSeq" id="WP_166191639.1">
    <property type="nucleotide sequence ID" value="NZ_CP049811.1"/>
</dbReference>
<feature type="domain" description="Carbohydrate kinase PfkB" evidence="4">
    <location>
        <begin position="3"/>
        <end position="266"/>
    </location>
</feature>
<dbReference type="Proteomes" id="UP000500791">
    <property type="component" value="Chromosome"/>
</dbReference>
<gene>
    <name evidence="5" type="ORF">G8E03_10955</name>
</gene>
<evidence type="ECO:0000256" key="2">
    <source>
        <dbReference type="ARBA" id="ARBA00022679"/>
    </source>
</evidence>
<protein>
    <submittedName>
        <fullName evidence="5">Kinase</fullName>
    </submittedName>
</protein>
<evidence type="ECO:0000259" key="4">
    <source>
        <dbReference type="Pfam" id="PF00294"/>
    </source>
</evidence>
<dbReference type="GO" id="GO:0016301">
    <property type="term" value="F:kinase activity"/>
    <property type="evidence" value="ECO:0007669"/>
    <property type="project" value="UniProtKB-KW"/>
</dbReference>
<keyword evidence="3 5" id="KW-0418">Kinase</keyword>